<proteinExistence type="predicted"/>
<dbReference type="EMBL" id="CADCVQ010000067">
    <property type="protein sequence ID" value="CAA9493695.1"/>
    <property type="molecule type" value="Genomic_DNA"/>
</dbReference>
<feature type="compositionally biased region" description="Basic and acidic residues" evidence="1">
    <location>
        <begin position="1"/>
        <end position="10"/>
    </location>
</feature>
<feature type="non-terminal residue" evidence="2">
    <location>
        <position position="143"/>
    </location>
</feature>
<feature type="non-terminal residue" evidence="2">
    <location>
        <position position="1"/>
    </location>
</feature>
<evidence type="ECO:0000256" key="1">
    <source>
        <dbReference type="SAM" id="MobiDB-lite"/>
    </source>
</evidence>
<feature type="region of interest" description="Disordered" evidence="1">
    <location>
        <begin position="69"/>
        <end position="143"/>
    </location>
</feature>
<name>A0A6J4S9W5_9ACTN</name>
<dbReference type="AlphaFoldDB" id="A0A6J4S9W5"/>
<evidence type="ECO:0000313" key="2">
    <source>
        <dbReference type="EMBL" id="CAA9493695.1"/>
    </source>
</evidence>
<organism evidence="2">
    <name type="scientific">uncultured Solirubrobacteraceae bacterium</name>
    <dbReference type="NCBI Taxonomy" id="1162706"/>
    <lineage>
        <taxon>Bacteria</taxon>
        <taxon>Bacillati</taxon>
        <taxon>Actinomycetota</taxon>
        <taxon>Thermoleophilia</taxon>
        <taxon>Solirubrobacterales</taxon>
        <taxon>Solirubrobacteraceae</taxon>
        <taxon>environmental samples</taxon>
    </lineage>
</organism>
<feature type="compositionally biased region" description="Basic and acidic residues" evidence="1">
    <location>
        <begin position="18"/>
        <end position="28"/>
    </location>
</feature>
<reference evidence="2" key="1">
    <citation type="submission" date="2020-02" db="EMBL/GenBank/DDBJ databases">
        <authorList>
            <person name="Meier V. D."/>
        </authorList>
    </citation>
    <scope>NUCLEOTIDE SEQUENCE</scope>
    <source>
        <strain evidence="2">AVDCRST_MAG67</strain>
    </source>
</reference>
<gene>
    <name evidence="2" type="ORF">AVDCRST_MAG67-1513</name>
</gene>
<protein>
    <submittedName>
        <fullName evidence="2">Organic hydroperoxide resistance protein</fullName>
    </submittedName>
</protein>
<sequence length="143" mass="15107">GGIEQRDDGLGGRPRARVGRDDAAERGVSRGRRQLGVADPALGGQDEPRGAARGGACLVLLHGAVARARRGGLRARAPGGDGHGRLRARRGRQVVAARRDRTHTGNRSGGARRRGGGGERRLPDLRSAAGQRRDHRPSDARDI</sequence>
<accession>A0A6J4S9W5</accession>
<feature type="region of interest" description="Disordered" evidence="1">
    <location>
        <begin position="1"/>
        <end position="51"/>
    </location>
</feature>